<dbReference type="PANTHER" id="PTHR30627">
    <property type="entry name" value="PEPTIDOGLYCAN D,D-TRANSPEPTIDASE"/>
    <property type="match status" value="1"/>
</dbReference>
<evidence type="ECO:0000259" key="2">
    <source>
        <dbReference type="Pfam" id="PF21922"/>
    </source>
</evidence>
<dbReference type="InterPro" id="IPR050515">
    <property type="entry name" value="Beta-lactam/transpept"/>
</dbReference>
<keyword evidence="4" id="KW-1185">Reference proteome</keyword>
<feature type="domain" description="Penicillin binding protein A dimerisation" evidence="2">
    <location>
        <begin position="52"/>
        <end position="136"/>
    </location>
</feature>
<comment type="caution">
    <text evidence="3">The sequence shown here is derived from an EMBL/GenBank/DDBJ whole genome shotgun (WGS) entry which is preliminary data.</text>
</comment>
<accession>A0ABW2BUX2</accession>
<dbReference type="InterPro" id="IPR012338">
    <property type="entry name" value="Beta-lactam/transpept-like"/>
</dbReference>
<reference evidence="4" key="1">
    <citation type="journal article" date="2019" name="Int. J. Syst. Evol. Microbiol.">
        <title>The Global Catalogue of Microorganisms (GCM) 10K type strain sequencing project: providing services to taxonomists for standard genome sequencing and annotation.</title>
        <authorList>
            <consortium name="The Broad Institute Genomics Platform"/>
            <consortium name="The Broad Institute Genome Sequencing Center for Infectious Disease"/>
            <person name="Wu L."/>
            <person name="Ma J."/>
        </authorList>
    </citation>
    <scope>NUCLEOTIDE SEQUENCE [LARGE SCALE GENOMIC DNA]</scope>
    <source>
        <strain evidence="4">KCTC 32255</strain>
    </source>
</reference>
<dbReference type="Pfam" id="PF00905">
    <property type="entry name" value="Transpeptidase"/>
    <property type="match status" value="1"/>
</dbReference>
<dbReference type="Pfam" id="PF21922">
    <property type="entry name" value="PBP_dimer_2"/>
    <property type="match status" value="1"/>
</dbReference>
<evidence type="ECO:0000259" key="1">
    <source>
        <dbReference type="Pfam" id="PF00905"/>
    </source>
</evidence>
<organism evidence="3 4">
    <name type="scientific">Haloechinothrix salitolerans</name>
    <dbReference type="NCBI Taxonomy" id="926830"/>
    <lineage>
        <taxon>Bacteria</taxon>
        <taxon>Bacillati</taxon>
        <taxon>Actinomycetota</taxon>
        <taxon>Actinomycetes</taxon>
        <taxon>Pseudonocardiales</taxon>
        <taxon>Pseudonocardiaceae</taxon>
        <taxon>Haloechinothrix</taxon>
    </lineage>
</organism>
<dbReference type="Gene3D" id="3.90.1310.10">
    <property type="entry name" value="Penicillin-binding protein 2a (Domain 2)"/>
    <property type="match status" value="1"/>
</dbReference>
<sequence>MNTPLRRVGLTMLAMVVLLLANATYIQVVKAEDYRDDSRNQRQLLYEYSRERGQIVSQFGGTILAQSSKTNDRLQFLREYRNGPMYAPITGYYSWRYGSAGIERAKNDILTGEDARLFVRKLSDIITGRDPRGGHVQVTIDPTVQQAAYEAMTSRGFTGSVVALKPDTGEILGMVSTPSYDPNKLASHDGNKQEQAWASWNCDTSAPNCNHNNPMRNRAIQETYPPGSTFKLVVTAAALEDGATADTPVESASNVVLPGTNNITLENFAGATCPGSTLKDALAYSCNTAFAKLADELGAQKLRSTAKQFGIGMDDLSIPLDVEESHLGPLDSSAVLYQSGIGQRDVRLTPLQDAMLAATIANDGIAMKPQLVKELLAPDLSTLEEFDPEELTGERALSSENADVLRDMMIASEANTSGEGKRSDLTIASKTGTAEHGNDPKNTPPHAWYTAFAPAEDPQVAVAVIVESGGDRGLAATGGTVAAAIGRLTIDAALGEG</sequence>
<feature type="domain" description="Penicillin-binding protein transpeptidase" evidence="1">
    <location>
        <begin position="159"/>
        <end position="487"/>
    </location>
</feature>
<dbReference type="RefSeq" id="WP_345392128.1">
    <property type="nucleotide sequence ID" value="NZ_BAABLA010000007.1"/>
</dbReference>
<dbReference type="SUPFAM" id="SSF56601">
    <property type="entry name" value="beta-lactamase/transpeptidase-like"/>
    <property type="match status" value="1"/>
</dbReference>
<dbReference type="EMBL" id="JBHSXX010000001">
    <property type="protein sequence ID" value="MFC6865649.1"/>
    <property type="molecule type" value="Genomic_DNA"/>
</dbReference>
<dbReference type="Proteomes" id="UP001596337">
    <property type="component" value="Unassembled WGS sequence"/>
</dbReference>
<protein>
    <submittedName>
        <fullName evidence="3">Peptidoglycan D,D-transpeptidase FtsI family protein</fullName>
    </submittedName>
</protein>
<evidence type="ECO:0000313" key="4">
    <source>
        <dbReference type="Proteomes" id="UP001596337"/>
    </source>
</evidence>
<gene>
    <name evidence="3" type="ORF">ACFQGD_00655</name>
</gene>
<dbReference type="Gene3D" id="3.40.710.10">
    <property type="entry name" value="DD-peptidase/beta-lactamase superfamily"/>
    <property type="match status" value="1"/>
</dbReference>
<proteinExistence type="predicted"/>
<name>A0ABW2BUX2_9PSEU</name>
<dbReference type="InterPro" id="IPR001460">
    <property type="entry name" value="PCN-bd_Tpept"/>
</dbReference>
<dbReference type="PANTHER" id="PTHR30627:SF24">
    <property type="entry name" value="PENICILLIN-BINDING PROTEIN 4B"/>
    <property type="match status" value="1"/>
</dbReference>
<evidence type="ECO:0000313" key="3">
    <source>
        <dbReference type="EMBL" id="MFC6865649.1"/>
    </source>
</evidence>
<dbReference type="InterPro" id="IPR054120">
    <property type="entry name" value="PBPA_dimer"/>
</dbReference>